<accession>A0A1A9UCV2</accession>
<dbReference type="InterPro" id="IPR003653">
    <property type="entry name" value="Peptidase_C48_C"/>
</dbReference>
<feature type="domain" description="Ubiquitin-like protease family profile" evidence="5">
    <location>
        <begin position="67"/>
        <end position="136"/>
    </location>
</feature>
<protein>
    <recommendedName>
        <fullName evidence="5">Ubiquitin-like protease family profile domain-containing protein</fullName>
    </recommendedName>
</protein>
<dbReference type="Gene3D" id="3.30.310.130">
    <property type="entry name" value="Ubiquitin-related"/>
    <property type="match status" value="1"/>
</dbReference>
<dbReference type="GO" id="GO:0008234">
    <property type="term" value="F:cysteine-type peptidase activity"/>
    <property type="evidence" value="ECO:0007669"/>
    <property type="project" value="InterPro"/>
</dbReference>
<proteinExistence type="inferred from homology"/>
<evidence type="ECO:0000313" key="7">
    <source>
        <dbReference type="Proteomes" id="UP000078200"/>
    </source>
</evidence>
<name>A0A1A9UCV2_GLOAU</name>
<dbReference type="VEuPathDB" id="VectorBase:GAUT000250"/>
<dbReference type="EnsemblMetazoa" id="GAUT000250-RA">
    <property type="protein sequence ID" value="GAUT000250-PA"/>
    <property type="gene ID" value="GAUT000250"/>
</dbReference>
<evidence type="ECO:0000259" key="5">
    <source>
        <dbReference type="Pfam" id="PF02902"/>
    </source>
</evidence>
<dbReference type="InterPro" id="IPR038765">
    <property type="entry name" value="Papain-like_cys_pep_sf"/>
</dbReference>
<feature type="region of interest" description="Disordered" evidence="4">
    <location>
        <begin position="1"/>
        <end position="57"/>
    </location>
</feature>
<keyword evidence="3" id="KW-0378">Hydrolase</keyword>
<evidence type="ECO:0000313" key="6">
    <source>
        <dbReference type="EnsemblMetazoa" id="GAUT000250-PA"/>
    </source>
</evidence>
<reference evidence="6" key="1">
    <citation type="submission" date="2020-05" db="UniProtKB">
        <authorList>
            <consortium name="EnsemblMetazoa"/>
        </authorList>
    </citation>
    <scope>IDENTIFICATION</scope>
    <source>
        <strain evidence="6">TTRI</strain>
    </source>
</reference>
<dbReference type="GO" id="GO:0006508">
    <property type="term" value="P:proteolysis"/>
    <property type="evidence" value="ECO:0007669"/>
    <property type="project" value="UniProtKB-KW"/>
</dbReference>
<comment type="similarity">
    <text evidence="1">Belongs to the peptidase C48 family.</text>
</comment>
<evidence type="ECO:0000256" key="4">
    <source>
        <dbReference type="SAM" id="MobiDB-lite"/>
    </source>
</evidence>
<evidence type="ECO:0000256" key="1">
    <source>
        <dbReference type="ARBA" id="ARBA00005234"/>
    </source>
</evidence>
<organism evidence="6 7">
    <name type="scientific">Glossina austeni</name>
    <name type="common">Savannah tsetse fly</name>
    <dbReference type="NCBI Taxonomy" id="7395"/>
    <lineage>
        <taxon>Eukaryota</taxon>
        <taxon>Metazoa</taxon>
        <taxon>Ecdysozoa</taxon>
        <taxon>Arthropoda</taxon>
        <taxon>Hexapoda</taxon>
        <taxon>Insecta</taxon>
        <taxon>Pterygota</taxon>
        <taxon>Neoptera</taxon>
        <taxon>Endopterygota</taxon>
        <taxon>Diptera</taxon>
        <taxon>Brachycera</taxon>
        <taxon>Muscomorpha</taxon>
        <taxon>Hippoboscoidea</taxon>
        <taxon>Glossinidae</taxon>
        <taxon>Glossina</taxon>
    </lineage>
</organism>
<keyword evidence="2" id="KW-0645">Protease</keyword>
<evidence type="ECO:0000256" key="2">
    <source>
        <dbReference type="ARBA" id="ARBA00022670"/>
    </source>
</evidence>
<dbReference type="Pfam" id="PF02902">
    <property type="entry name" value="Peptidase_C48"/>
    <property type="match status" value="1"/>
</dbReference>
<dbReference type="Gene3D" id="1.10.418.20">
    <property type="match status" value="1"/>
</dbReference>
<keyword evidence="7" id="KW-1185">Reference proteome</keyword>
<evidence type="ECO:0000256" key="3">
    <source>
        <dbReference type="ARBA" id="ARBA00022801"/>
    </source>
</evidence>
<dbReference type="Proteomes" id="UP000078200">
    <property type="component" value="Unassembled WGS sequence"/>
</dbReference>
<sequence>MFNVGTSTSAKMRPSGHNTSQAARYLPEDRTAKPQLGAPPPAGTARQDAKSAYLSPSAPIPTGAWPVDSIGGYPTKEIATNIRRYMEFLNMTKYRHDVNLDHHAMPLRVVNVPRQANSADCGMFLLCNLEMYLNPNEDGWDPLILPTAWRGPNPTEAPGMSKPAEDVVLLSPKEEPITVRAMLAVGQPMVTAEDYSQEPITLGVIKPSHTDEEFDSIQPTMGLLSGEASPSRLKIGNNAEWVRWRRVTHSANNCGQNTVPQEGETGAMISWGDNGIGWCEAGVHSAF</sequence>
<dbReference type="AlphaFoldDB" id="A0A1A9UCV2"/>
<feature type="compositionally biased region" description="Polar residues" evidence="4">
    <location>
        <begin position="1"/>
        <end position="22"/>
    </location>
</feature>
<dbReference type="SUPFAM" id="SSF54001">
    <property type="entry name" value="Cysteine proteinases"/>
    <property type="match status" value="1"/>
</dbReference>